<evidence type="ECO:0000256" key="1">
    <source>
        <dbReference type="SAM" id="Phobius"/>
    </source>
</evidence>
<keyword evidence="1" id="KW-0472">Membrane</keyword>
<name>A0AAE0C9P3_9CHLO</name>
<protein>
    <submittedName>
        <fullName evidence="2">Uncharacterized protein</fullName>
    </submittedName>
</protein>
<evidence type="ECO:0000313" key="3">
    <source>
        <dbReference type="Proteomes" id="UP001190700"/>
    </source>
</evidence>
<keyword evidence="1" id="KW-0812">Transmembrane</keyword>
<feature type="transmembrane region" description="Helical" evidence="1">
    <location>
        <begin position="6"/>
        <end position="30"/>
    </location>
</feature>
<reference evidence="2 3" key="1">
    <citation type="journal article" date="2015" name="Genome Biol. Evol.">
        <title>Comparative Genomics of a Bacterivorous Green Alga Reveals Evolutionary Causalities and Consequences of Phago-Mixotrophic Mode of Nutrition.</title>
        <authorList>
            <person name="Burns J.A."/>
            <person name="Paasch A."/>
            <person name="Narechania A."/>
            <person name="Kim E."/>
        </authorList>
    </citation>
    <scope>NUCLEOTIDE SEQUENCE [LARGE SCALE GENOMIC DNA]</scope>
    <source>
        <strain evidence="2 3">PLY_AMNH</strain>
    </source>
</reference>
<dbReference type="EMBL" id="LGRX02026811">
    <property type="protein sequence ID" value="KAK3250294.1"/>
    <property type="molecule type" value="Genomic_DNA"/>
</dbReference>
<gene>
    <name evidence="2" type="ORF">CYMTET_40344</name>
</gene>
<keyword evidence="1" id="KW-1133">Transmembrane helix</keyword>
<dbReference type="Proteomes" id="UP001190700">
    <property type="component" value="Unassembled WGS sequence"/>
</dbReference>
<feature type="transmembrane region" description="Helical" evidence="1">
    <location>
        <begin position="159"/>
        <end position="178"/>
    </location>
</feature>
<dbReference type="AlphaFoldDB" id="A0AAE0C9P3"/>
<feature type="transmembrane region" description="Helical" evidence="1">
    <location>
        <begin position="87"/>
        <end position="104"/>
    </location>
</feature>
<feature type="transmembrane region" description="Helical" evidence="1">
    <location>
        <begin position="282"/>
        <end position="299"/>
    </location>
</feature>
<organism evidence="2 3">
    <name type="scientific">Cymbomonas tetramitiformis</name>
    <dbReference type="NCBI Taxonomy" id="36881"/>
    <lineage>
        <taxon>Eukaryota</taxon>
        <taxon>Viridiplantae</taxon>
        <taxon>Chlorophyta</taxon>
        <taxon>Pyramimonadophyceae</taxon>
        <taxon>Pyramimonadales</taxon>
        <taxon>Pyramimonadaceae</taxon>
        <taxon>Cymbomonas</taxon>
    </lineage>
</organism>
<evidence type="ECO:0000313" key="2">
    <source>
        <dbReference type="EMBL" id="KAK3250294.1"/>
    </source>
</evidence>
<feature type="transmembrane region" description="Helical" evidence="1">
    <location>
        <begin position="220"/>
        <end position="239"/>
    </location>
</feature>
<proteinExistence type="predicted"/>
<comment type="caution">
    <text evidence="2">The sequence shown here is derived from an EMBL/GenBank/DDBJ whole genome shotgun (WGS) entry which is preliminary data.</text>
</comment>
<sequence>MRPKSTRVACVIVIAIALWSAVLIAGAFWLRPRPIIIYHAPASGGDNCELYQLRVGESDHRWGVLREHRLSSDTAAYVWWKGLSEPVNSFTSLLLIVPAIYAAYEGMSHAYSALFCVLSAASFGNHLTHVLGFHLLDYLCLTTLHCVICMDFYRNHSSWRSWRIGVTLALAVYVWMVMNFERVVRDTAYDIDVYPHGRMHGPYVALCVCMMHVATRTHGLRVLNLVSNVCVAVVIFWVLPRAGYGFADWPSLNMPVVLMHTVMMQNAPRQNNNNDDSSIWPHAWRAYAALIFFLLAICFQDRRLCKQYQYVHAVYHALSATGYTFLMGHVHHARSLLYARYTRLQADAVSLELCSLGD</sequence>
<feature type="transmembrane region" description="Helical" evidence="1">
    <location>
        <begin position="110"/>
        <end position="128"/>
    </location>
</feature>
<accession>A0AAE0C9P3</accession>
<keyword evidence="3" id="KW-1185">Reference proteome</keyword>